<dbReference type="Proteomes" id="UP000195402">
    <property type="component" value="Unassembled WGS sequence"/>
</dbReference>
<keyword evidence="3" id="KW-1185">Reference proteome</keyword>
<comment type="caution">
    <text evidence="2">The sequence shown here is derived from an EMBL/GenBank/DDBJ whole genome shotgun (WGS) entry which is preliminary data.</text>
</comment>
<dbReference type="AlphaFoldDB" id="A0A200QIH4"/>
<dbReference type="EMBL" id="MVGT01002023">
    <property type="protein sequence ID" value="OVA10254.1"/>
    <property type="molecule type" value="Genomic_DNA"/>
</dbReference>
<name>A0A200QIH4_MACCD</name>
<dbReference type="PANTHER" id="PTHR14000">
    <property type="entry name" value="FINGER CCCH DOMAIN PROTEIN, PUTATIVE (DUF3755)-RELATED"/>
    <property type="match status" value="1"/>
</dbReference>
<feature type="compositionally biased region" description="Basic and acidic residues" evidence="1">
    <location>
        <begin position="22"/>
        <end position="34"/>
    </location>
</feature>
<proteinExistence type="predicted"/>
<protein>
    <recommendedName>
        <fullName evidence="4">SANT/Myb domain</fullName>
    </recommendedName>
</protein>
<feature type="compositionally biased region" description="Polar residues" evidence="1">
    <location>
        <begin position="74"/>
        <end position="97"/>
    </location>
</feature>
<organism evidence="2 3">
    <name type="scientific">Macleaya cordata</name>
    <name type="common">Five-seeded plume-poppy</name>
    <name type="synonym">Bocconia cordata</name>
    <dbReference type="NCBI Taxonomy" id="56857"/>
    <lineage>
        <taxon>Eukaryota</taxon>
        <taxon>Viridiplantae</taxon>
        <taxon>Streptophyta</taxon>
        <taxon>Embryophyta</taxon>
        <taxon>Tracheophyta</taxon>
        <taxon>Spermatophyta</taxon>
        <taxon>Magnoliopsida</taxon>
        <taxon>Ranunculales</taxon>
        <taxon>Papaveraceae</taxon>
        <taxon>Papaveroideae</taxon>
        <taxon>Macleaya</taxon>
    </lineage>
</organism>
<gene>
    <name evidence="2" type="ORF">BVC80_1173g20</name>
</gene>
<feature type="compositionally biased region" description="Basic and acidic residues" evidence="1">
    <location>
        <begin position="62"/>
        <end position="72"/>
    </location>
</feature>
<sequence length="638" mass="71491">MPKRNSSNCEKPTPIRKSPRLLHQETSKIQEPKSRKSRVCPSPISSSEKPRFNSPFSSTERVNLKETHERYPRNNANDSVRSIDGSNFFSKSANGSRKSSRKIDGVGGFQSLRRSPRFSSSIVRTPELSDKKTRENKPIRKNRELLTDFSDKEISLVVNQKGNLGKTRKSLNGVMGSSRVLEKTEVGIKSMEEGGQKKRGNAKGGIGEPSHKRKCINGKEDCYPQEVCKGFKGTHLGFPLKTNSEENAEKIGKKSVKFVRSRTGRIDGVEGIQGLRRSSRFSNLENTHVFVGGKTGENKPNGVNGESTQLMEPGLTDFADREISPAMTPKAEGEKKKRIVNGGIEDKRTNNNREENCGLEGWTKDQELALQRAYFAAKPSPSFWKKVSKLVPGKSAQECFDKIHSDLVTPPQPQPRSRAKRTNSSPLGHFSLSGSKLLEPSELNVIWPKGKKQKKLHAQKTLRHLVQKRSLVDQGYEADLFSVLEPITNMPTQDFSQKKILSIPECISKEHGFIPECLAKSSSDQKKPLSRFRNSCQTALVSPPVLKQVKNRTLHEKYIDQLHCREARRTAGRTKCVTAKEDMKENRVKKMDVVSVARNALVTEAKDMISKFQELQAIVISDDEDSQNTDDYDGEDGF</sequence>
<dbReference type="InParanoid" id="A0A200QIH4"/>
<dbReference type="PANTHER" id="PTHR14000:SF17">
    <property type="entry name" value="MYB-LIKE DOMAIN-CONTAINING PROTEIN"/>
    <property type="match status" value="1"/>
</dbReference>
<dbReference type="CDD" id="cd00167">
    <property type="entry name" value="SANT"/>
    <property type="match status" value="1"/>
</dbReference>
<evidence type="ECO:0000313" key="3">
    <source>
        <dbReference type="Proteomes" id="UP000195402"/>
    </source>
</evidence>
<reference evidence="2 3" key="1">
    <citation type="journal article" date="2017" name="Mol. Plant">
        <title>The Genome of Medicinal Plant Macleaya cordata Provides New Insights into Benzylisoquinoline Alkaloids Metabolism.</title>
        <authorList>
            <person name="Liu X."/>
            <person name="Liu Y."/>
            <person name="Huang P."/>
            <person name="Ma Y."/>
            <person name="Qing Z."/>
            <person name="Tang Q."/>
            <person name="Cao H."/>
            <person name="Cheng P."/>
            <person name="Zheng Y."/>
            <person name="Yuan Z."/>
            <person name="Zhou Y."/>
            <person name="Liu J."/>
            <person name="Tang Z."/>
            <person name="Zhuo Y."/>
            <person name="Zhang Y."/>
            <person name="Yu L."/>
            <person name="Huang J."/>
            <person name="Yang P."/>
            <person name="Peng Q."/>
            <person name="Zhang J."/>
            <person name="Jiang W."/>
            <person name="Zhang Z."/>
            <person name="Lin K."/>
            <person name="Ro D.K."/>
            <person name="Chen X."/>
            <person name="Xiong X."/>
            <person name="Shang Y."/>
            <person name="Huang S."/>
            <person name="Zeng J."/>
        </authorList>
    </citation>
    <scope>NUCLEOTIDE SEQUENCE [LARGE SCALE GENOMIC DNA]</scope>
    <source>
        <strain evidence="3">cv. BLH2017</strain>
        <tissue evidence="2">Root</tissue>
    </source>
</reference>
<accession>A0A200QIH4</accession>
<dbReference type="InterPro" id="IPR001005">
    <property type="entry name" value="SANT/Myb"/>
</dbReference>
<evidence type="ECO:0000256" key="1">
    <source>
        <dbReference type="SAM" id="MobiDB-lite"/>
    </source>
</evidence>
<dbReference type="STRING" id="56857.A0A200QIH4"/>
<evidence type="ECO:0000313" key="2">
    <source>
        <dbReference type="EMBL" id="OVA10254.1"/>
    </source>
</evidence>
<dbReference type="Gene3D" id="1.10.10.60">
    <property type="entry name" value="Homeodomain-like"/>
    <property type="match status" value="1"/>
</dbReference>
<evidence type="ECO:0008006" key="4">
    <source>
        <dbReference type="Google" id="ProtNLM"/>
    </source>
</evidence>
<feature type="region of interest" description="Disordered" evidence="1">
    <location>
        <begin position="405"/>
        <end position="431"/>
    </location>
</feature>
<dbReference type="OrthoDB" id="552191at2759"/>
<dbReference type="OMA" id="QECHENS"/>
<feature type="compositionally biased region" description="Polar residues" evidence="1">
    <location>
        <begin position="1"/>
        <end position="10"/>
    </location>
</feature>
<feature type="region of interest" description="Disordered" evidence="1">
    <location>
        <begin position="1"/>
        <end position="112"/>
    </location>
</feature>